<proteinExistence type="predicted"/>
<dbReference type="InterPro" id="IPR012783">
    <property type="entry name" value="Znf_C4_TraR"/>
</dbReference>
<dbReference type="EMBL" id="CP117451">
    <property type="protein sequence ID" value="WLG99741.1"/>
    <property type="molecule type" value="Genomic_DNA"/>
</dbReference>
<name>A0ABY9F7Z7_9PSED</name>
<gene>
    <name evidence="6" type="ORF">PSH92_20555</name>
</gene>
<evidence type="ECO:0000256" key="2">
    <source>
        <dbReference type="ARBA" id="ARBA00022771"/>
    </source>
</evidence>
<dbReference type="Gene3D" id="1.20.120.910">
    <property type="entry name" value="DksA, coiled-coil domain"/>
    <property type="match status" value="1"/>
</dbReference>
<feature type="zinc finger region" description="dksA C4-type" evidence="4">
    <location>
        <begin position="38"/>
        <end position="62"/>
    </location>
</feature>
<dbReference type="PROSITE" id="PS51128">
    <property type="entry name" value="ZF_DKSA_2"/>
    <property type="match status" value="1"/>
</dbReference>
<dbReference type="NCBIfam" id="TIGR02419">
    <property type="entry name" value="C4_traR_proteo"/>
    <property type="match status" value="1"/>
</dbReference>
<accession>A0ABY9F7Z7</accession>
<organism evidence="6 7">
    <name type="scientific">Pseudomonas beijingensis</name>
    <dbReference type="NCBI Taxonomy" id="2954101"/>
    <lineage>
        <taxon>Bacteria</taxon>
        <taxon>Pseudomonadati</taxon>
        <taxon>Pseudomonadota</taxon>
        <taxon>Gammaproteobacteria</taxon>
        <taxon>Pseudomonadales</taxon>
        <taxon>Pseudomonadaceae</taxon>
        <taxon>Pseudomonas</taxon>
    </lineage>
</organism>
<feature type="domain" description="Zinc finger DksA/TraR C4-type" evidence="5">
    <location>
        <begin position="37"/>
        <end position="64"/>
    </location>
</feature>
<evidence type="ECO:0000256" key="1">
    <source>
        <dbReference type="ARBA" id="ARBA00022723"/>
    </source>
</evidence>
<keyword evidence="1" id="KW-0479">Metal-binding</keyword>
<dbReference type="Proteomes" id="UP001224838">
    <property type="component" value="Chromosome"/>
</dbReference>
<keyword evidence="2" id="KW-0863">Zinc-finger</keyword>
<evidence type="ECO:0000313" key="7">
    <source>
        <dbReference type="Proteomes" id="UP001224838"/>
    </source>
</evidence>
<evidence type="ECO:0000256" key="4">
    <source>
        <dbReference type="PROSITE-ProRule" id="PRU00510"/>
    </source>
</evidence>
<evidence type="ECO:0000256" key="3">
    <source>
        <dbReference type="ARBA" id="ARBA00022833"/>
    </source>
</evidence>
<dbReference type="Pfam" id="PF01258">
    <property type="entry name" value="zf-dskA_traR"/>
    <property type="match status" value="1"/>
</dbReference>
<keyword evidence="3" id="KW-0862">Zinc</keyword>
<protein>
    <submittedName>
        <fullName evidence="6">TraR/DksA family transcriptional regulator</fullName>
    </submittedName>
</protein>
<sequence>MVDIVDFANDLVQERIDKALAARAALKPVMPSNSSLFCDSCGGAIPEARRLALQGCTHCVTCQSFNELREARYAR</sequence>
<reference evidence="6 7" key="1">
    <citation type="submission" date="2023-02" db="EMBL/GenBank/DDBJ databases">
        <title>Evolution of Hrp T3SS in non-pathogenic Pseudomonas fluorescens.</title>
        <authorList>
            <person name="Liao K."/>
            <person name="Wei H."/>
            <person name="Gu Y."/>
        </authorList>
    </citation>
    <scope>NUCLEOTIDE SEQUENCE [LARGE SCALE GENOMIC DNA]</scope>
    <source>
        <strain evidence="6 7">FP2034</strain>
    </source>
</reference>
<dbReference type="PANTHER" id="PTHR38777">
    <property type="entry name" value="FELS-2 PROPHAGE PROTEIN"/>
    <property type="match status" value="1"/>
</dbReference>
<dbReference type="PANTHER" id="PTHR38777:SF1">
    <property type="entry name" value="DNAK SUPPRESSOR PROTEIN"/>
    <property type="match status" value="1"/>
</dbReference>
<keyword evidence="7" id="KW-1185">Reference proteome</keyword>
<evidence type="ECO:0000259" key="5">
    <source>
        <dbReference type="Pfam" id="PF01258"/>
    </source>
</evidence>
<dbReference type="InterPro" id="IPR000962">
    <property type="entry name" value="Znf_DskA_TraR"/>
</dbReference>
<evidence type="ECO:0000313" key="6">
    <source>
        <dbReference type="EMBL" id="WLG99741.1"/>
    </source>
</evidence>
<dbReference type="SUPFAM" id="SSF57716">
    <property type="entry name" value="Glucocorticoid receptor-like (DNA-binding domain)"/>
    <property type="match status" value="1"/>
</dbReference>